<feature type="region of interest" description="Disordered" evidence="6">
    <location>
        <begin position="139"/>
        <end position="164"/>
    </location>
</feature>
<feature type="binding site" evidence="5">
    <location>
        <position position="40"/>
    </location>
    <ligand>
        <name>ATP</name>
        <dbReference type="ChEBI" id="CHEBI:30616"/>
    </ligand>
</feature>
<dbReference type="Pfam" id="PF00069">
    <property type="entry name" value="Pkinase"/>
    <property type="match status" value="2"/>
</dbReference>
<feature type="region of interest" description="Disordered" evidence="6">
    <location>
        <begin position="103"/>
        <end position="126"/>
    </location>
</feature>
<dbReference type="PANTHER" id="PTHR43289:SF6">
    <property type="entry name" value="SERINE_THREONINE-PROTEIN KINASE NEKL-3"/>
    <property type="match status" value="1"/>
</dbReference>
<sequence length="502" mass="56145">MPNNQQTIGAYRILEPLGRGGMGVVYRAQHLANGKIVALKTIRIIDEIQIDSIRREIRALARIHHPGVVTILDEGIENGLPWYAMELLEGMTLRYYLKKNKDDDTASHTQPTFVLDNDTGKGASAHDPVQHQWWTRSLSGVEQTGDSPPGQQQTSTESKGDEYVPHKGAFSVDWREDNLSKIVWLIRRICSPLVFLHGEGIVHRDLKPDNIFIKHDGTPVLVDFGLMTRFSGEVSRETLLVERGGVGTVHYMAPEQIRGEFVDARADLYALGCIMYELLTGHKPFIGLNVAQIMQAHLYSEPTHPSKFRIGLAPEIEEVVLRLLQKDPRDRLGYADTVAALLAPFGEDNGWHDPRSKPRAYLYRSRFTGREKSIAILAGCLGQLYQGNGDLILIGGESGVGKTRLVMEFGREVATENVLLLTGECSEISGRPLEAFQKPIQMISDRCRERGQAETDRILGQRSKVFSLYEPSCAGLPGQEHYPEPAELPLEPARMRLFSYLS</sequence>
<keyword evidence="3 8" id="KW-0418">Kinase</keyword>
<dbReference type="InterPro" id="IPR011009">
    <property type="entry name" value="Kinase-like_dom_sf"/>
</dbReference>
<keyword evidence="1" id="KW-0808">Transferase</keyword>
<organism evidence="8 9">
    <name type="scientific">candidate division CSSED10-310 bacterium</name>
    <dbReference type="NCBI Taxonomy" id="2855610"/>
    <lineage>
        <taxon>Bacteria</taxon>
        <taxon>Bacteria division CSSED10-310</taxon>
    </lineage>
</organism>
<evidence type="ECO:0000313" key="8">
    <source>
        <dbReference type="EMBL" id="MFC1852188.1"/>
    </source>
</evidence>
<reference evidence="8 9" key="1">
    <citation type="submission" date="2024-09" db="EMBL/GenBank/DDBJ databases">
        <title>Laminarin stimulates single cell rates of sulfate reduction while oxygen inhibits transcriptomic activity in coastal marine sediment.</title>
        <authorList>
            <person name="Lindsay M."/>
            <person name="Orcutt B."/>
            <person name="Emerson D."/>
            <person name="Stepanauskas R."/>
            <person name="D'Angelo T."/>
        </authorList>
    </citation>
    <scope>NUCLEOTIDE SEQUENCE [LARGE SCALE GENOMIC DNA]</scope>
    <source>
        <strain evidence="8">SAG AM-311-K15</strain>
    </source>
</reference>
<proteinExistence type="predicted"/>
<dbReference type="InterPro" id="IPR017441">
    <property type="entry name" value="Protein_kinase_ATP_BS"/>
</dbReference>
<dbReference type="GO" id="GO:0016301">
    <property type="term" value="F:kinase activity"/>
    <property type="evidence" value="ECO:0007669"/>
    <property type="project" value="UniProtKB-KW"/>
</dbReference>
<evidence type="ECO:0000256" key="3">
    <source>
        <dbReference type="ARBA" id="ARBA00022777"/>
    </source>
</evidence>
<dbReference type="Proteomes" id="UP001594351">
    <property type="component" value="Unassembled WGS sequence"/>
</dbReference>
<dbReference type="CDD" id="cd14014">
    <property type="entry name" value="STKc_PknB_like"/>
    <property type="match status" value="1"/>
</dbReference>
<evidence type="ECO:0000259" key="7">
    <source>
        <dbReference type="PROSITE" id="PS50011"/>
    </source>
</evidence>
<keyword evidence="2 5" id="KW-0547">Nucleotide-binding</keyword>
<feature type="domain" description="Protein kinase" evidence="7">
    <location>
        <begin position="11"/>
        <end position="346"/>
    </location>
</feature>
<evidence type="ECO:0000313" key="9">
    <source>
        <dbReference type="Proteomes" id="UP001594351"/>
    </source>
</evidence>
<dbReference type="Gene3D" id="1.10.510.10">
    <property type="entry name" value="Transferase(Phosphotransferase) domain 1"/>
    <property type="match status" value="2"/>
</dbReference>
<keyword evidence="4 5" id="KW-0067">ATP-binding</keyword>
<dbReference type="SUPFAM" id="SSF56112">
    <property type="entry name" value="Protein kinase-like (PK-like)"/>
    <property type="match status" value="1"/>
</dbReference>
<keyword evidence="9" id="KW-1185">Reference proteome</keyword>
<dbReference type="PROSITE" id="PS50011">
    <property type="entry name" value="PROTEIN_KINASE_DOM"/>
    <property type="match status" value="1"/>
</dbReference>
<accession>A0ABV6Z157</accession>
<feature type="non-terminal residue" evidence="8">
    <location>
        <position position="502"/>
    </location>
</feature>
<evidence type="ECO:0000256" key="2">
    <source>
        <dbReference type="ARBA" id="ARBA00022741"/>
    </source>
</evidence>
<comment type="caution">
    <text evidence="8">The sequence shown here is derived from an EMBL/GenBank/DDBJ whole genome shotgun (WGS) entry which is preliminary data.</text>
</comment>
<dbReference type="SUPFAM" id="SSF52540">
    <property type="entry name" value="P-loop containing nucleoside triphosphate hydrolases"/>
    <property type="match status" value="1"/>
</dbReference>
<name>A0ABV6Z157_UNCC1</name>
<dbReference type="InterPro" id="IPR000719">
    <property type="entry name" value="Prot_kinase_dom"/>
</dbReference>
<evidence type="ECO:0000256" key="1">
    <source>
        <dbReference type="ARBA" id="ARBA00022679"/>
    </source>
</evidence>
<dbReference type="PROSITE" id="PS00107">
    <property type="entry name" value="PROTEIN_KINASE_ATP"/>
    <property type="match status" value="1"/>
</dbReference>
<evidence type="ECO:0000256" key="5">
    <source>
        <dbReference type="PROSITE-ProRule" id="PRU10141"/>
    </source>
</evidence>
<dbReference type="InterPro" id="IPR027417">
    <property type="entry name" value="P-loop_NTPase"/>
</dbReference>
<evidence type="ECO:0000256" key="4">
    <source>
        <dbReference type="ARBA" id="ARBA00022840"/>
    </source>
</evidence>
<feature type="compositionally biased region" description="Polar residues" evidence="6">
    <location>
        <begin position="139"/>
        <end position="157"/>
    </location>
</feature>
<dbReference type="EMBL" id="JBHPBY010000278">
    <property type="protein sequence ID" value="MFC1852188.1"/>
    <property type="molecule type" value="Genomic_DNA"/>
</dbReference>
<dbReference type="SMART" id="SM00220">
    <property type="entry name" value="S_TKc"/>
    <property type="match status" value="1"/>
</dbReference>
<dbReference type="InterPro" id="IPR041664">
    <property type="entry name" value="AAA_16"/>
</dbReference>
<dbReference type="PANTHER" id="PTHR43289">
    <property type="entry name" value="MITOGEN-ACTIVATED PROTEIN KINASE KINASE KINASE 20-RELATED"/>
    <property type="match status" value="1"/>
</dbReference>
<gene>
    <name evidence="8" type="ORF">ACFL27_18490</name>
</gene>
<dbReference type="PROSITE" id="PS00108">
    <property type="entry name" value="PROTEIN_KINASE_ST"/>
    <property type="match status" value="1"/>
</dbReference>
<dbReference type="InterPro" id="IPR008271">
    <property type="entry name" value="Ser/Thr_kinase_AS"/>
</dbReference>
<protein>
    <submittedName>
        <fullName evidence="8">Protein kinase</fullName>
    </submittedName>
</protein>
<evidence type="ECO:0000256" key="6">
    <source>
        <dbReference type="SAM" id="MobiDB-lite"/>
    </source>
</evidence>
<dbReference type="Pfam" id="PF13191">
    <property type="entry name" value="AAA_16"/>
    <property type="match status" value="1"/>
</dbReference>